<evidence type="ECO:0000259" key="16">
    <source>
        <dbReference type="SMART" id="SM00747"/>
    </source>
</evidence>
<dbReference type="GO" id="GO:0005576">
    <property type="term" value="C:extracellular region"/>
    <property type="evidence" value="ECO:0007669"/>
    <property type="project" value="UniProtKB-SubCell"/>
</dbReference>
<proteinExistence type="inferred from homology"/>
<keyword evidence="18" id="KW-1185">Reference proteome</keyword>
<dbReference type="PANTHER" id="PTHR33048">
    <property type="entry name" value="PTH11-LIKE INTEGRAL MEMBRANE PROTEIN (AFU_ORTHOLOGUE AFUA_5G11245)"/>
    <property type="match status" value="1"/>
</dbReference>
<evidence type="ECO:0000256" key="6">
    <source>
        <dbReference type="ARBA" id="ARBA00022622"/>
    </source>
</evidence>
<dbReference type="Proteomes" id="UP000756132">
    <property type="component" value="Chromosome 9"/>
</dbReference>
<dbReference type="OrthoDB" id="3626004at2759"/>
<comment type="similarity">
    <text evidence="13">Belongs to the SAT4 family.</text>
</comment>
<dbReference type="KEGG" id="ffu:CLAFUR5_09521"/>
<dbReference type="PANTHER" id="PTHR33048:SF47">
    <property type="entry name" value="INTEGRAL MEMBRANE PROTEIN-RELATED"/>
    <property type="match status" value="1"/>
</dbReference>
<evidence type="ECO:0000256" key="14">
    <source>
        <dbReference type="SAM" id="MobiDB-lite"/>
    </source>
</evidence>
<evidence type="ECO:0000256" key="5">
    <source>
        <dbReference type="ARBA" id="ARBA00022525"/>
    </source>
</evidence>
<feature type="transmembrane region" description="Helical" evidence="15">
    <location>
        <begin position="174"/>
        <end position="192"/>
    </location>
</feature>
<feature type="transmembrane region" description="Helical" evidence="15">
    <location>
        <begin position="380"/>
        <end position="401"/>
    </location>
</feature>
<dbReference type="Pfam" id="PF20684">
    <property type="entry name" value="Fung_rhodopsin"/>
    <property type="match status" value="1"/>
</dbReference>
<feature type="transmembrane region" description="Helical" evidence="15">
    <location>
        <begin position="340"/>
        <end position="360"/>
    </location>
</feature>
<feature type="transmembrane region" description="Helical" evidence="15">
    <location>
        <begin position="143"/>
        <end position="162"/>
    </location>
</feature>
<feature type="transmembrane region" description="Helical" evidence="15">
    <location>
        <begin position="225"/>
        <end position="245"/>
    </location>
</feature>
<reference evidence="17" key="1">
    <citation type="submission" date="2021-12" db="EMBL/GenBank/DDBJ databases">
        <authorList>
            <person name="Zaccaron A."/>
            <person name="Stergiopoulos I."/>
        </authorList>
    </citation>
    <scope>NUCLEOTIDE SEQUENCE</scope>
    <source>
        <strain evidence="17">Race5_Kim</strain>
    </source>
</reference>
<dbReference type="SMART" id="SM00747">
    <property type="entry name" value="CFEM"/>
    <property type="match status" value="1"/>
</dbReference>
<comment type="similarity">
    <text evidence="4">Belongs to the RBT5 family.</text>
</comment>
<evidence type="ECO:0000313" key="17">
    <source>
        <dbReference type="EMBL" id="UJO21655.1"/>
    </source>
</evidence>
<feature type="domain" description="CFEM" evidence="16">
    <location>
        <begin position="66"/>
        <end position="131"/>
    </location>
</feature>
<evidence type="ECO:0000313" key="18">
    <source>
        <dbReference type="Proteomes" id="UP000756132"/>
    </source>
</evidence>
<evidence type="ECO:0000256" key="8">
    <source>
        <dbReference type="ARBA" id="ARBA00022729"/>
    </source>
</evidence>
<evidence type="ECO:0000256" key="9">
    <source>
        <dbReference type="ARBA" id="ARBA00022989"/>
    </source>
</evidence>
<name>A0A9Q8UTC9_PASFU</name>
<keyword evidence="7 15" id="KW-0812">Transmembrane</keyword>
<keyword evidence="8" id="KW-0732">Signal</keyword>
<dbReference type="InterPro" id="IPR008427">
    <property type="entry name" value="Extracellular_membr_CFEM_dom"/>
</dbReference>
<dbReference type="InterPro" id="IPR049326">
    <property type="entry name" value="Rhodopsin_dom_fungi"/>
</dbReference>
<dbReference type="RefSeq" id="XP_047766021.1">
    <property type="nucleotide sequence ID" value="XM_047908669.1"/>
</dbReference>
<organism evidence="17 18">
    <name type="scientific">Passalora fulva</name>
    <name type="common">Tomato leaf mold</name>
    <name type="synonym">Cladosporium fulvum</name>
    <dbReference type="NCBI Taxonomy" id="5499"/>
    <lineage>
        <taxon>Eukaryota</taxon>
        <taxon>Fungi</taxon>
        <taxon>Dikarya</taxon>
        <taxon>Ascomycota</taxon>
        <taxon>Pezizomycotina</taxon>
        <taxon>Dothideomycetes</taxon>
        <taxon>Dothideomycetidae</taxon>
        <taxon>Mycosphaerellales</taxon>
        <taxon>Mycosphaerellaceae</taxon>
        <taxon>Fulvia</taxon>
    </lineage>
</organism>
<evidence type="ECO:0000256" key="13">
    <source>
        <dbReference type="ARBA" id="ARBA00038359"/>
    </source>
</evidence>
<evidence type="ECO:0000256" key="3">
    <source>
        <dbReference type="ARBA" id="ARBA00004613"/>
    </source>
</evidence>
<reference evidence="17" key="2">
    <citation type="journal article" date="2022" name="Microb. Genom.">
        <title>A chromosome-scale genome assembly of the tomato pathogen Cladosporium fulvum reveals a compartmentalized genome architecture and the presence of a dispensable chromosome.</title>
        <authorList>
            <person name="Zaccaron A.Z."/>
            <person name="Chen L.H."/>
            <person name="Samaras A."/>
            <person name="Stergiopoulos I."/>
        </authorList>
    </citation>
    <scope>NUCLEOTIDE SEQUENCE</scope>
    <source>
        <strain evidence="17">Race5_Kim</strain>
    </source>
</reference>
<evidence type="ECO:0000256" key="15">
    <source>
        <dbReference type="SAM" id="Phobius"/>
    </source>
</evidence>
<gene>
    <name evidence="17" type="ORF">CLAFUR5_09521</name>
</gene>
<evidence type="ECO:0000256" key="1">
    <source>
        <dbReference type="ARBA" id="ARBA00004141"/>
    </source>
</evidence>
<evidence type="ECO:0000256" key="12">
    <source>
        <dbReference type="ARBA" id="ARBA00023288"/>
    </source>
</evidence>
<dbReference type="EMBL" id="CP090171">
    <property type="protein sequence ID" value="UJO21655.1"/>
    <property type="molecule type" value="Genomic_DNA"/>
</dbReference>
<evidence type="ECO:0000256" key="11">
    <source>
        <dbReference type="ARBA" id="ARBA00023157"/>
    </source>
</evidence>
<dbReference type="AlphaFoldDB" id="A0A9Q8UTC9"/>
<protein>
    <recommendedName>
        <fullName evidence="16">CFEM domain-containing protein</fullName>
    </recommendedName>
</protein>
<keyword evidence="9 15" id="KW-1133">Transmembrane helix</keyword>
<keyword evidence="11" id="KW-1015">Disulfide bond</keyword>
<feature type="transmembrane region" description="Helical" evidence="15">
    <location>
        <begin position="257"/>
        <end position="279"/>
    </location>
</feature>
<keyword evidence="12" id="KW-0449">Lipoprotein</keyword>
<evidence type="ECO:0000256" key="2">
    <source>
        <dbReference type="ARBA" id="ARBA00004589"/>
    </source>
</evidence>
<comment type="subcellular location">
    <subcellularLocation>
        <location evidence="2">Membrane</location>
        <topology evidence="2">Lipid-anchor</topology>
        <topology evidence="2">GPI-anchor</topology>
    </subcellularLocation>
    <subcellularLocation>
        <location evidence="1">Membrane</location>
        <topology evidence="1">Multi-pass membrane protein</topology>
    </subcellularLocation>
    <subcellularLocation>
        <location evidence="3">Secreted</location>
    </subcellularLocation>
</comment>
<evidence type="ECO:0000256" key="7">
    <source>
        <dbReference type="ARBA" id="ARBA00022692"/>
    </source>
</evidence>
<keyword evidence="10 15" id="KW-0472">Membrane</keyword>
<dbReference type="InterPro" id="IPR052337">
    <property type="entry name" value="SAT4-like"/>
</dbReference>
<dbReference type="GeneID" id="71989399"/>
<keyword evidence="6" id="KW-0325">Glycoprotein</keyword>
<feature type="transmembrane region" description="Helical" evidence="15">
    <location>
        <begin position="310"/>
        <end position="328"/>
    </location>
</feature>
<feature type="region of interest" description="Disordered" evidence="14">
    <location>
        <begin position="578"/>
        <end position="597"/>
    </location>
</feature>
<evidence type="ECO:0000256" key="10">
    <source>
        <dbReference type="ARBA" id="ARBA00023136"/>
    </source>
</evidence>
<dbReference type="Pfam" id="PF05730">
    <property type="entry name" value="CFEM"/>
    <property type="match status" value="1"/>
</dbReference>
<keyword evidence="5" id="KW-0964">Secreted</keyword>
<dbReference type="GO" id="GO:0098552">
    <property type="term" value="C:side of membrane"/>
    <property type="evidence" value="ECO:0007669"/>
    <property type="project" value="UniProtKB-KW"/>
</dbReference>
<evidence type="ECO:0000256" key="4">
    <source>
        <dbReference type="ARBA" id="ARBA00010031"/>
    </source>
</evidence>
<keyword evidence="6" id="KW-0336">GPI-anchor</keyword>
<accession>A0A9Q8UTC9</accession>
<sequence>MLPLSSLCSRSIVLQEANSTPTARRNPPQSTMRSKTPVILLTSLAGTLEFVDAAGNHEVSTFNQTAYAALPACGRQCVDSVSSVNDCDTRSGSCFCSSGNLTAAFKTCLQTGCKLPLDMLASQRYQADVCDYPVRSKQSLHRGVTWSVFVLATTFTAFRVMARLPALQGTGFSWDDYVVFFSYLLVLLSDVATEITLHYGSGLDVYRLTAHEFVIYTQWTYVSEILYNTVVITTKIAVVLLYLRIWSSSRITKAFRVTSWTIIGSLVVTCIAFDFGLIFQCVPVSSIWGYINGEAGQCVNLPALTYTFRAISICYDVLIFFLPIHSLMKLNIAWQRKVGVCFVFLVGFVVTICGIVRLQYLVHFNSKENPTWVFQPISMWSIIEINLSMVCICMPAAAGLAQRTWRWYQGNQVSHSAGVVVKQRDLSGSTANISELYSKDDKGHGFVTDIESGNDAQVDCETNLTDVEQAPARGEVHGRMKDDLEGGTVYELQSKSFDNEQPLSAASVLEQHNLGQYTPSPPHSGKEVSGSVHQAHPPGQQNKVEISHNPPKAASESAFSYRDDNDVVHQVTLTDMPESTYALPGGTNSPSPGTELSDLRDVKVKKKVWPARGDARLGDLTSGHG</sequence>
<feature type="region of interest" description="Disordered" evidence="14">
    <location>
        <begin position="514"/>
        <end position="556"/>
    </location>
</feature>